<gene>
    <name evidence="3" type="ORF">C8N35_108160</name>
</gene>
<dbReference type="InterPro" id="IPR009333">
    <property type="entry name" value="DUF992"/>
</dbReference>
<proteinExistence type="predicted"/>
<keyword evidence="2" id="KW-0812">Transmembrane</keyword>
<dbReference type="OrthoDB" id="7362478at2"/>
<evidence type="ECO:0000313" key="3">
    <source>
        <dbReference type="EMBL" id="PTW59123.1"/>
    </source>
</evidence>
<feature type="region of interest" description="Disordered" evidence="1">
    <location>
        <begin position="1"/>
        <end position="22"/>
    </location>
</feature>
<evidence type="ECO:0000256" key="2">
    <source>
        <dbReference type="SAM" id="Phobius"/>
    </source>
</evidence>
<evidence type="ECO:0000313" key="4">
    <source>
        <dbReference type="Proteomes" id="UP000244081"/>
    </source>
</evidence>
<protein>
    <submittedName>
        <fullName evidence="3">Uncharacterized protein DUF992</fullName>
    </submittedName>
</protein>
<evidence type="ECO:0000256" key="1">
    <source>
        <dbReference type="SAM" id="MobiDB-lite"/>
    </source>
</evidence>
<reference evidence="3 4" key="1">
    <citation type="submission" date="2018-04" db="EMBL/GenBank/DDBJ databases">
        <title>Genomic Encyclopedia of Archaeal and Bacterial Type Strains, Phase II (KMG-II): from individual species to whole genera.</title>
        <authorList>
            <person name="Goeker M."/>
        </authorList>
    </citation>
    <scope>NUCLEOTIDE SEQUENCE [LARGE SCALE GENOMIC DNA]</scope>
    <source>
        <strain evidence="3 4">DSM 23382</strain>
    </source>
</reference>
<comment type="caution">
    <text evidence="3">The sequence shown here is derived from an EMBL/GenBank/DDBJ whole genome shotgun (WGS) entry which is preliminary data.</text>
</comment>
<name>A0A2T5V5W0_9HYPH</name>
<sequence>MSGFYHKGTAGNGGTRDGSGVRSDRVELVDTRCGYARGVVMSSKRAAILFLAGLLVFPAGAVMADEDGAQAGAKAGNGAENGKVKIGLLDCAIKSGDDGVLQSAKDLSCTFQRDGDQPPDVYFGQIRRVGLDLGKTEGGVIRWLVFAKTEGQSATGSGARTSPEPGDAESGVLAGDYVGISAEATLGVGIGANALIGGGDHSIVLQPMSLKSQIGLNLAAGITELELRSLN</sequence>
<keyword evidence="2" id="KW-0472">Membrane</keyword>
<keyword evidence="2" id="KW-1133">Transmembrane helix</keyword>
<dbReference type="EMBL" id="QAYG01000008">
    <property type="protein sequence ID" value="PTW59123.1"/>
    <property type="molecule type" value="Genomic_DNA"/>
</dbReference>
<dbReference type="Pfam" id="PF06186">
    <property type="entry name" value="DUF992"/>
    <property type="match status" value="1"/>
</dbReference>
<organism evidence="3 4">
    <name type="scientific">Breoghania corrubedonensis</name>
    <dbReference type="NCBI Taxonomy" id="665038"/>
    <lineage>
        <taxon>Bacteria</taxon>
        <taxon>Pseudomonadati</taxon>
        <taxon>Pseudomonadota</taxon>
        <taxon>Alphaproteobacteria</taxon>
        <taxon>Hyphomicrobiales</taxon>
        <taxon>Stappiaceae</taxon>
        <taxon>Breoghania</taxon>
    </lineage>
</organism>
<dbReference type="Proteomes" id="UP000244081">
    <property type="component" value="Unassembled WGS sequence"/>
</dbReference>
<feature type="transmembrane region" description="Helical" evidence="2">
    <location>
        <begin position="46"/>
        <end position="64"/>
    </location>
</feature>
<accession>A0A2T5V5W0</accession>
<keyword evidence="4" id="KW-1185">Reference proteome</keyword>
<dbReference type="AlphaFoldDB" id="A0A2T5V5W0"/>